<proteinExistence type="predicted"/>
<organism evidence="1 2">
    <name type="scientific">Pholiota conissans</name>
    <dbReference type="NCBI Taxonomy" id="109636"/>
    <lineage>
        <taxon>Eukaryota</taxon>
        <taxon>Fungi</taxon>
        <taxon>Dikarya</taxon>
        <taxon>Basidiomycota</taxon>
        <taxon>Agaricomycotina</taxon>
        <taxon>Agaricomycetes</taxon>
        <taxon>Agaricomycetidae</taxon>
        <taxon>Agaricales</taxon>
        <taxon>Agaricineae</taxon>
        <taxon>Strophariaceae</taxon>
        <taxon>Pholiota</taxon>
    </lineage>
</organism>
<dbReference type="AlphaFoldDB" id="A0A9P6CYH0"/>
<keyword evidence="2" id="KW-1185">Reference proteome</keyword>
<evidence type="ECO:0000313" key="2">
    <source>
        <dbReference type="Proteomes" id="UP000807469"/>
    </source>
</evidence>
<comment type="caution">
    <text evidence="1">The sequence shown here is derived from an EMBL/GenBank/DDBJ whole genome shotgun (WGS) entry which is preliminary data.</text>
</comment>
<gene>
    <name evidence="1" type="ORF">BDN70DRAFT_196264</name>
</gene>
<dbReference type="EMBL" id="MU155147">
    <property type="protein sequence ID" value="KAF9484072.1"/>
    <property type="molecule type" value="Genomic_DNA"/>
</dbReference>
<sequence length="277" mass="30753">MPISSPLPSPMALSKASQSSSIFKKRSANPVLPADAASYLSALSQADASARARTGTSGASTISTPALSLSSSVTSSSEDTVLHEAEHLAELSNNADGLLLPLHPPTSEQVFTTVHTEFGHCANEAYRTTSQHKLGTPLEDHVEQDPPYYILLSTYISYLILIVLGHVRDFIGKRLSPASYHHLIPRDVSVFFWSYFYCEGRTYVKVLASPLPRDRERHYHAKLPALWREVFVTVIFMFLYAANYSHCACVGRQRLLSQLYCDFRHSATQATTAFYLH</sequence>
<dbReference type="OrthoDB" id="65434at2759"/>
<accession>A0A9P6CYH0</accession>
<dbReference type="Proteomes" id="UP000807469">
    <property type="component" value="Unassembled WGS sequence"/>
</dbReference>
<reference evidence="1" key="1">
    <citation type="submission" date="2020-11" db="EMBL/GenBank/DDBJ databases">
        <authorList>
            <consortium name="DOE Joint Genome Institute"/>
            <person name="Ahrendt S."/>
            <person name="Riley R."/>
            <person name="Andreopoulos W."/>
            <person name="Labutti K."/>
            <person name="Pangilinan J."/>
            <person name="Ruiz-Duenas F.J."/>
            <person name="Barrasa J.M."/>
            <person name="Sanchez-Garcia M."/>
            <person name="Camarero S."/>
            <person name="Miyauchi S."/>
            <person name="Serrano A."/>
            <person name="Linde D."/>
            <person name="Babiker R."/>
            <person name="Drula E."/>
            <person name="Ayuso-Fernandez I."/>
            <person name="Pacheco R."/>
            <person name="Padilla G."/>
            <person name="Ferreira P."/>
            <person name="Barriuso J."/>
            <person name="Kellner H."/>
            <person name="Castanera R."/>
            <person name="Alfaro M."/>
            <person name="Ramirez L."/>
            <person name="Pisabarro A.G."/>
            <person name="Kuo A."/>
            <person name="Tritt A."/>
            <person name="Lipzen A."/>
            <person name="He G."/>
            <person name="Yan M."/>
            <person name="Ng V."/>
            <person name="Cullen D."/>
            <person name="Martin F."/>
            <person name="Rosso M.-N."/>
            <person name="Henrissat B."/>
            <person name="Hibbett D."/>
            <person name="Martinez A.T."/>
            <person name="Grigoriev I.V."/>
        </authorList>
    </citation>
    <scope>NUCLEOTIDE SEQUENCE</scope>
    <source>
        <strain evidence="1">CIRM-BRFM 674</strain>
    </source>
</reference>
<protein>
    <submittedName>
        <fullName evidence="1">Uncharacterized protein</fullName>
    </submittedName>
</protein>
<evidence type="ECO:0000313" key="1">
    <source>
        <dbReference type="EMBL" id="KAF9484072.1"/>
    </source>
</evidence>
<name>A0A9P6CYH0_9AGAR</name>